<keyword evidence="4" id="KW-1185">Reference proteome</keyword>
<reference evidence="3 4" key="1">
    <citation type="submission" date="2014-09" db="EMBL/GenBank/DDBJ databases">
        <title>Genome sequence of Sinomonas sp. MUSC 117.</title>
        <authorList>
            <person name="Lee L.-H."/>
        </authorList>
    </citation>
    <scope>NUCLEOTIDE SEQUENCE [LARGE SCALE GENOMIC DNA]</scope>
    <source>
        <strain evidence="3 4">MUSC 117</strain>
    </source>
</reference>
<dbReference type="SUPFAM" id="SSF54637">
    <property type="entry name" value="Thioesterase/thiol ester dehydrase-isomerase"/>
    <property type="match status" value="1"/>
</dbReference>
<dbReference type="Gene3D" id="3.10.129.10">
    <property type="entry name" value="Hotdog Thioesterase"/>
    <property type="match status" value="1"/>
</dbReference>
<dbReference type="PRINTS" id="PR01483">
    <property type="entry name" value="FASYNTHASE"/>
</dbReference>
<comment type="similarity">
    <text evidence="1">Belongs to the enoyl-CoA hydratase/isomerase family.</text>
</comment>
<dbReference type="Pfam" id="PF01575">
    <property type="entry name" value="MaoC_dehydratas"/>
    <property type="match status" value="1"/>
</dbReference>
<accession>A0A0B2AEX6</accession>
<evidence type="ECO:0000313" key="4">
    <source>
        <dbReference type="Proteomes" id="UP000030982"/>
    </source>
</evidence>
<dbReference type="PANTHER" id="PTHR43841">
    <property type="entry name" value="3-HYDROXYACYL-THIOESTER DEHYDRATASE HTDX-RELATED"/>
    <property type="match status" value="1"/>
</dbReference>
<dbReference type="InterPro" id="IPR002539">
    <property type="entry name" value="MaoC-like_dom"/>
</dbReference>
<protein>
    <submittedName>
        <fullName evidence="3">Acyl dehydratase</fullName>
    </submittedName>
</protein>
<dbReference type="GO" id="GO:0006633">
    <property type="term" value="P:fatty acid biosynthetic process"/>
    <property type="evidence" value="ECO:0007669"/>
    <property type="project" value="InterPro"/>
</dbReference>
<evidence type="ECO:0000259" key="2">
    <source>
        <dbReference type="Pfam" id="PF01575"/>
    </source>
</evidence>
<dbReference type="RefSeq" id="WP_043125073.1">
    <property type="nucleotide sequence ID" value="NZ_JTDL01000138.1"/>
</dbReference>
<dbReference type="OrthoDB" id="9800237at2"/>
<dbReference type="AlphaFoldDB" id="A0A0B2AEX6"/>
<name>A0A0B2AEX6_9MICC</name>
<proteinExistence type="inferred from homology"/>
<dbReference type="STRING" id="1338436.LK10_14520"/>
<dbReference type="CDD" id="cd03453">
    <property type="entry name" value="SAV4209_like"/>
    <property type="match status" value="1"/>
</dbReference>
<comment type="caution">
    <text evidence="3">The sequence shown here is derived from an EMBL/GenBank/DDBJ whole genome shotgun (WGS) entry which is preliminary data.</text>
</comment>
<dbReference type="GO" id="GO:0004312">
    <property type="term" value="F:fatty acid synthase activity"/>
    <property type="evidence" value="ECO:0007669"/>
    <property type="project" value="InterPro"/>
</dbReference>
<dbReference type="InterPro" id="IPR029069">
    <property type="entry name" value="HotDog_dom_sf"/>
</dbReference>
<dbReference type="PANTHER" id="PTHR43841:SF3">
    <property type="entry name" value="(3R)-HYDROXYACYL-ACP DEHYDRATASE SUBUNIT HADB"/>
    <property type="match status" value="1"/>
</dbReference>
<evidence type="ECO:0000256" key="1">
    <source>
        <dbReference type="ARBA" id="ARBA00005254"/>
    </source>
</evidence>
<feature type="domain" description="MaoC-like" evidence="2">
    <location>
        <begin position="23"/>
        <end position="104"/>
    </location>
</feature>
<sequence length="152" mass="15867">MTTAGFAAAPVFEQLETGLEIGRREIAVTRADLVRYAGASGDFNPIHWNNDFAVGVELPGVIAHGMFTMGAAVQLVVDWAGDPGAVVDYQTRFTKPVPVSDTTGTDEPGAVLEIVGTIGALDADARTARVDLAVTCAGQRVLTKAQAVVRLA</sequence>
<dbReference type="GO" id="GO:0005835">
    <property type="term" value="C:fatty acid synthase complex"/>
    <property type="evidence" value="ECO:0007669"/>
    <property type="project" value="InterPro"/>
</dbReference>
<dbReference type="Proteomes" id="UP000030982">
    <property type="component" value="Unassembled WGS sequence"/>
</dbReference>
<dbReference type="EMBL" id="JTDL01000138">
    <property type="protein sequence ID" value="KHL01795.1"/>
    <property type="molecule type" value="Genomic_DNA"/>
</dbReference>
<gene>
    <name evidence="3" type="ORF">LK10_14520</name>
</gene>
<organism evidence="3 4">
    <name type="scientific">Sinomonas humi</name>
    <dbReference type="NCBI Taxonomy" id="1338436"/>
    <lineage>
        <taxon>Bacteria</taxon>
        <taxon>Bacillati</taxon>
        <taxon>Actinomycetota</taxon>
        <taxon>Actinomycetes</taxon>
        <taxon>Micrococcales</taxon>
        <taxon>Micrococcaceae</taxon>
        <taxon>Sinomonas</taxon>
    </lineage>
</organism>
<dbReference type="InterPro" id="IPR003965">
    <property type="entry name" value="Fatty_acid_synthase"/>
</dbReference>
<evidence type="ECO:0000313" key="3">
    <source>
        <dbReference type="EMBL" id="KHL01795.1"/>
    </source>
</evidence>